<feature type="non-terminal residue" evidence="1">
    <location>
        <position position="1"/>
    </location>
</feature>
<sequence length="120" mass="13464">VFFSSTTTLFDDALKELRELVKITLKEQGFTGILNTTTSTFNKNDLRTLKVSFKPALKCDVLPCDAEEILDNQAKVFLTDLHEVIKNLSNDEGTEEAVTDTLITNLLVHVAGMHYHPLRV</sequence>
<evidence type="ECO:0000313" key="1">
    <source>
        <dbReference type="EMBL" id="CAG8632885.1"/>
    </source>
</evidence>
<gene>
    <name evidence="1" type="ORF">SCALOS_LOCUS8031</name>
</gene>
<proteinExistence type="predicted"/>
<name>A0ACA9N446_9GLOM</name>
<reference evidence="1" key="1">
    <citation type="submission" date="2021-06" db="EMBL/GenBank/DDBJ databases">
        <authorList>
            <person name="Kallberg Y."/>
            <person name="Tangrot J."/>
            <person name="Rosling A."/>
        </authorList>
    </citation>
    <scope>NUCLEOTIDE SEQUENCE</scope>
    <source>
        <strain evidence="1">AU212A</strain>
    </source>
</reference>
<dbReference type="EMBL" id="CAJVPM010020045">
    <property type="protein sequence ID" value="CAG8632885.1"/>
    <property type="molecule type" value="Genomic_DNA"/>
</dbReference>
<evidence type="ECO:0000313" key="2">
    <source>
        <dbReference type="Proteomes" id="UP000789860"/>
    </source>
</evidence>
<comment type="caution">
    <text evidence="1">The sequence shown here is derived from an EMBL/GenBank/DDBJ whole genome shotgun (WGS) entry which is preliminary data.</text>
</comment>
<feature type="non-terminal residue" evidence="1">
    <location>
        <position position="120"/>
    </location>
</feature>
<organism evidence="1 2">
    <name type="scientific">Scutellospora calospora</name>
    <dbReference type="NCBI Taxonomy" id="85575"/>
    <lineage>
        <taxon>Eukaryota</taxon>
        <taxon>Fungi</taxon>
        <taxon>Fungi incertae sedis</taxon>
        <taxon>Mucoromycota</taxon>
        <taxon>Glomeromycotina</taxon>
        <taxon>Glomeromycetes</taxon>
        <taxon>Diversisporales</taxon>
        <taxon>Gigasporaceae</taxon>
        <taxon>Scutellospora</taxon>
    </lineage>
</organism>
<protein>
    <submittedName>
        <fullName evidence="1">3395_t:CDS:1</fullName>
    </submittedName>
</protein>
<dbReference type="Proteomes" id="UP000789860">
    <property type="component" value="Unassembled WGS sequence"/>
</dbReference>
<keyword evidence="2" id="KW-1185">Reference proteome</keyword>
<accession>A0ACA9N446</accession>